<dbReference type="PANTHER" id="PTHR30255:SF2">
    <property type="entry name" value="SINGLE-STRANDED-DNA-SPECIFIC EXONUCLEASE RECJ"/>
    <property type="match status" value="1"/>
</dbReference>
<dbReference type="PATRIC" id="fig|1304284.3.peg.1231"/>
<reference evidence="10 11" key="1">
    <citation type="journal article" date="2015" name="Geomicrobiol. J.">
        <title>Caldisalinibacter kiritimatiensis gen. nov., sp. nov., a moderately thermohalophilic thiosulfate-reducing bacterium from a hypersaline microbial mat.</title>
        <authorList>
            <person name="Ben Hania W."/>
            <person name="Joseph M."/>
            <person name="Fiebig A."/>
            <person name="Bunk B."/>
            <person name="Klenk H.-P."/>
            <person name="Fardeau M.-L."/>
            <person name="Spring S."/>
        </authorList>
    </citation>
    <scope>NUCLEOTIDE SEQUENCE [LARGE SCALE GENOMIC DNA]</scope>
    <source>
        <strain evidence="10 11">L21-TH-D2</strain>
    </source>
</reference>
<evidence type="ECO:0000256" key="6">
    <source>
        <dbReference type="SAM" id="Coils"/>
    </source>
</evidence>
<organism evidence="10 11">
    <name type="scientific">Caldisalinibacter kiritimatiensis</name>
    <dbReference type="NCBI Taxonomy" id="1304284"/>
    <lineage>
        <taxon>Bacteria</taxon>
        <taxon>Bacillati</taxon>
        <taxon>Bacillota</taxon>
        <taxon>Tissierellia</taxon>
        <taxon>Tissierellales</taxon>
        <taxon>Thermohalobacteraceae</taxon>
        <taxon>Caldisalinibacter</taxon>
    </lineage>
</organism>
<dbReference type="EMBL" id="ARZA01000130">
    <property type="protein sequence ID" value="EOD00660.1"/>
    <property type="molecule type" value="Genomic_DNA"/>
</dbReference>
<keyword evidence="6" id="KW-0175">Coiled coil</keyword>
<dbReference type="InterPro" id="IPR004610">
    <property type="entry name" value="RecJ"/>
</dbReference>
<feature type="domain" description="DDH" evidence="7">
    <location>
        <begin position="82"/>
        <end position="231"/>
    </location>
</feature>
<keyword evidence="5 10" id="KW-0269">Exonuclease</keyword>
<dbReference type="NCBIfam" id="TIGR00644">
    <property type="entry name" value="recJ"/>
    <property type="match status" value="1"/>
</dbReference>
<dbReference type="AlphaFoldDB" id="R1CED7"/>
<dbReference type="Pfam" id="PF17768">
    <property type="entry name" value="RecJ_OB"/>
    <property type="match status" value="1"/>
</dbReference>
<dbReference type="GO" id="GO:0003676">
    <property type="term" value="F:nucleic acid binding"/>
    <property type="evidence" value="ECO:0007669"/>
    <property type="project" value="InterPro"/>
</dbReference>
<evidence type="ECO:0000313" key="10">
    <source>
        <dbReference type="EMBL" id="EOD00660.1"/>
    </source>
</evidence>
<evidence type="ECO:0000256" key="2">
    <source>
        <dbReference type="ARBA" id="ARBA00019841"/>
    </source>
</evidence>
<dbReference type="InterPro" id="IPR001667">
    <property type="entry name" value="DDH_dom"/>
</dbReference>
<dbReference type="eggNOG" id="COG0608">
    <property type="taxonomic scope" value="Bacteria"/>
</dbReference>
<dbReference type="PANTHER" id="PTHR30255">
    <property type="entry name" value="SINGLE-STRANDED-DNA-SPECIFIC EXONUCLEASE RECJ"/>
    <property type="match status" value="1"/>
</dbReference>
<dbReference type="GO" id="GO:0006310">
    <property type="term" value="P:DNA recombination"/>
    <property type="evidence" value="ECO:0007669"/>
    <property type="project" value="InterPro"/>
</dbReference>
<dbReference type="STRING" id="1304284.L21TH_1261"/>
<dbReference type="Gene3D" id="3.10.310.30">
    <property type="match status" value="1"/>
</dbReference>
<evidence type="ECO:0000256" key="5">
    <source>
        <dbReference type="ARBA" id="ARBA00022839"/>
    </source>
</evidence>
<dbReference type="Pfam" id="PF02272">
    <property type="entry name" value="DHHA1"/>
    <property type="match status" value="1"/>
</dbReference>
<protein>
    <recommendedName>
        <fullName evidence="2">Single-stranded-DNA-specific exonuclease RecJ</fullName>
    </recommendedName>
</protein>
<dbReference type="InterPro" id="IPR041122">
    <property type="entry name" value="RecJ_OB"/>
</dbReference>
<dbReference type="RefSeq" id="WP_006312030.1">
    <property type="nucleotide sequence ID" value="NZ_ARZA01000130.1"/>
</dbReference>
<feature type="domain" description="DHHA1" evidence="8">
    <location>
        <begin position="351"/>
        <end position="444"/>
    </location>
</feature>
<evidence type="ECO:0000256" key="1">
    <source>
        <dbReference type="ARBA" id="ARBA00005915"/>
    </source>
</evidence>
<accession>R1CED7</accession>
<keyword evidence="11" id="KW-1185">Reference proteome</keyword>
<dbReference type="GO" id="GO:0008409">
    <property type="term" value="F:5'-3' exonuclease activity"/>
    <property type="evidence" value="ECO:0007669"/>
    <property type="project" value="InterPro"/>
</dbReference>
<evidence type="ECO:0000256" key="4">
    <source>
        <dbReference type="ARBA" id="ARBA00022801"/>
    </source>
</evidence>
<dbReference type="InterPro" id="IPR051673">
    <property type="entry name" value="SSDNA_exonuclease_RecJ"/>
</dbReference>
<dbReference type="InterPro" id="IPR003156">
    <property type="entry name" value="DHHA1_dom"/>
</dbReference>
<name>R1CED7_9FIRM</name>
<feature type="coiled-coil region" evidence="6">
    <location>
        <begin position="312"/>
        <end position="339"/>
    </location>
</feature>
<evidence type="ECO:0000256" key="3">
    <source>
        <dbReference type="ARBA" id="ARBA00022722"/>
    </source>
</evidence>
<sequence>MLDFDKIITVYNNDYNKTKELIEKIGISELTAKILINRGIDSVEAIERFLYPDISKLYNPFLLKDMDIAVKRVIRAIEEKENIWIYGDYDVDGVTSTSLLKNFFESIGVSVDYYIPDRLTEGYGLNKNAFDFIHSNKGHLIITVDCGITSIAEVEYCNQLGMEIIITDHHQCGSELPKATAVVNPNRINCEYPFDKLAGVGVAFKFVQALANKLSVEIDYQELLPIVAIGTVADVVSLTDENRIIVKNGLKFIKKCNNCGIQSLIEITGLKEKEISSGHIGFVIGPRINAMGRIGLAKYAVELLTTHDKQEATKLAKMLDEENKKRQDIEREILKEAEEYIENNIDLDKERVLVIASEGWHPGVIGIVSSRITEKYHRPSVVITIEDGKGKGSARSISTFNIYDALCGCKELFINFGGHKQAAGLTLEREKIEDFRAKINEIANELLDEEDLIPEIVTDSIVNVEHLSVQTIKELEILEPFGIDNPKPQFLLKEAKVKNIRKVGNDNKHLKLKIEVDGVEIDCIGFNMGHYYDEIDVNDSIDIVGALEINDYFNENNVQIAINSIVELDNDNVNFIDKYYCSLKRILYNECDNEINVDNISTFLSNKTTSKDIVKQLENDYKTLIIVNNHLNVLKLLKILQTTGRELIKKTSVSFNLDNTDKTNNIVINPILNEINLDKYERIIFYDLGFTSSYYRYIEENNNDGMIYLFDNTDLEYNIEALEKIIPSVDILRIIYKTIINAKQKVFKIEIDKYIEFVKDKYSISINKFILRFSLDILKESNLIDYKLKSGFYYIKLNEKPNEKIDINNVYVYKSINEIKKLMVTIKDQYANL</sequence>
<comment type="caution">
    <text evidence="10">The sequence shown here is derived from an EMBL/GenBank/DDBJ whole genome shotgun (WGS) entry which is preliminary data.</text>
</comment>
<gene>
    <name evidence="10" type="ORF">L21TH_1261</name>
</gene>
<feature type="domain" description="RecJ OB" evidence="9">
    <location>
        <begin position="459"/>
        <end position="563"/>
    </location>
</feature>
<dbReference type="OrthoDB" id="9809852at2"/>
<comment type="similarity">
    <text evidence="1">Belongs to the RecJ family.</text>
</comment>
<dbReference type="SUPFAM" id="SSF64182">
    <property type="entry name" value="DHH phosphoesterases"/>
    <property type="match status" value="1"/>
</dbReference>
<dbReference type="InterPro" id="IPR038763">
    <property type="entry name" value="DHH_sf"/>
</dbReference>
<dbReference type="Proteomes" id="UP000013378">
    <property type="component" value="Unassembled WGS sequence"/>
</dbReference>
<evidence type="ECO:0000259" key="8">
    <source>
        <dbReference type="Pfam" id="PF02272"/>
    </source>
</evidence>
<dbReference type="Gene3D" id="3.90.1640.30">
    <property type="match status" value="1"/>
</dbReference>
<evidence type="ECO:0000259" key="7">
    <source>
        <dbReference type="Pfam" id="PF01368"/>
    </source>
</evidence>
<dbReference type="Pfam" id="PF01368">
    <property type="entry name" value="DHH"/>
    <property type="match status" value="1"/>
</dbReference>
<dbReference type="GO" id="GO:0006281">
    <property type="term" value="P:DNA repair"/>
    <property type="evidence" value="ECO:0007669"/>
    <property type="project" value="InterPro"/>
</dbReference>
<proteinExistence type="inferred from homology"/>
<evidence type="ECO:0000259" key="9">
    <source>
        <dbReference type="Pfam" id="PF17768"/>
    </source>
</evidence>
<evidence type="ECO:0000313" key="11">
    <source>
        <dbReference type="Proteomes" id="UP000013378"/>
    </source>
</evidence>
<keyword evidence="3" id="KW-0540">Nuclease</keyword>
<keyword evidence="4" id="KW-0378">Hydrolase</keyword>
<feature type="coiled-coil region" evidence="6">
    <location>
        <begin position="425"/>
        <end position="452"/>
    </location>
</feature>